<reference evidence="4" key="2">
    <citation type="submission" date="2019-09" db="UniProtKB">
        <authorList>
            <consortium name="WormBaseParasite"/>
        </authorList>
    </citation>
    <scope>IDENTIFICATION</scope>
</reference>
<gene>
    <name evidence="2" type="ORF">HPBE_LOCUS14583</name>
</gene>
<accession>A0A183G0G3</accession>
<dbReference type="AlphaFoldDB" id="A0A183G0G3"/>
<dbReference type="EMBL" id="UZAH01028432">
    <property type="protein sequence ID" value="VDP00098.1"/>
    <property type="molecule type" value="Genomic_DNA"/>
</dbReference>
<evidence type="ECO:0000256" key="1">
    <source>
        <dbReference type="SAM" id="MobiDB-lite"/>
    </source>
</evidence>
<keyword evidence="3" id="KW-1185">Reference proteome</keyword>
<feature type="compositionally biased region" description="Basic and acidic residues" evidence="1">
    <location>
        <begin position="109"/>
        <end position="118"/>
    </location>
</feature>
<name>A0A183G0G3_HELPZ</name>
<accession>A0A3P8ATC0</accession>
<sequence length="141" mass="15191">MGDLLIIVGGLLFWLYERQKYMETHMAQGPIVKERSESLLTASKVSPYKSKLAVPDAKKTSAESVRKETETAAKGKTSKESLPAGGSAENAQKTKSAESMRKPGSSEVAAKDSRETKKNMSSVGIAPKQGSKEASFSKPLR</sequence>
<evidence type="ECO:0000313" key="2">
    <source>
        <dbReference type="EMBL" id="VDP00098.1"/>
    </source>
</evidence>
<evidence type="ECO:0000313" key="4">
    <source>
        <dbReference type="WBParaSite" id="HPBE_0001458201-mRNA-1"/>
    </source>
</evidence>
<proteinExistence type="predicted"/>
<reference evidence="2 3" key="1">
    <citation type="submission" date="2018-11" db="EMBL/GenBank/DDBJ databases">
        <authorList>
            <consortium name="Pathogen Informatics"/>
        </authorList>
    </citation>
    <scope>NUCLEOTIDE SEQUENCE [LARGE SCALE GENOMIC DNA]</scope>
</reference>
<feature type="compositionally biased region" description="Basic and acidic residues" evidence="1">
    <location>
        <begin position="56"/>
        <end position="79"/>
    </location>
</feature>
<dbReference type="WBParaSite" id="HPBE_0001458201-mRNA-1">
    <property type="protein sequence ID" value="HPBE_0001458201-mRNA-1"/>
    <property type="gene ID" value="HPBE_0001458201"/>
</dbReference>
<dbReference type="Proteomes" id="UP000050761">
    <property type="component" value="Unassembled WGS sequence"/>
</dbReference>
<organism evidence="3 4">
    <name type="scientific">Heligmosomoides polygyrus</name>
    <name type="common">Parasitic roundworm</name>
    <dbReference type="NCBI Taxonomy" id="6339"/>
    <lineage>
        <taxon>Eukaryota</taxon>
        <taxon>Metazoa</taxon>
        <taxon>Ecdysozoa</taxon>
        <taxon>Nematoda</taxon>
        <taxon>Chromadorea</taxon>
        <taxon>Rhabditida</taxon>
        <taxon>Rhabditina</taxon>
        <taxon>Rhabditomorpha</taxon>
        <taxon>Strongyloidea</taxon>
        <taxon>Heligmosomidae</taxon>
        <taxon>Heligmosomoides</taxon>
    </lineage>
</organism>
<protein>
    <submittedName>
        <fullName evidence="4">Membrane protein insertase YidC</fullName>
    </submittedName>
</protein>
<evidence type="ECO:0000313" key="3">
    <source>
        <dbReference type="Proteomes" id="UP000050761"/>
    </source>
</evidence>
<feature type="region of interest" description="Disordered" evidence="1">
    <location>
        <begin position="50"/>
        <end position="141"/>
    </location>
</feature>